<dbReference type="PANTHER" id="PTHR30579:SF7">
    <property type="entry name" value="HTH-TYPE TRANSCRIPTIONAL REGULATOR LRHA-RELATED"/>
    <property type="match status" value="1"/>
</dbReference>
<dbReference type="InterPro" id="IPR005119">
    <property type="entry name" value="LysR_subst-bd"/>
</dbReference>
<dbReference type="Proteomes" id="UP000001867">
    <property type="component" value="Chromosome"/>
</dbReference>
<keyword evidence="2" id="KW-0805">Transcription regulation</keyword>
<dbReference type="InterPro" id="IPR050176">
    <property type="entry name" value="LTTR"/>
</dbReference>
<evidence type="ECO:0000256" key="2">
    <source>
        <dbReference type="ARBA" id="ARBA00023015"/>
    </source>
</evidence>
<reference evidence="6 7" key="1">
    <citation type="submission" date="2008-06" db="EMBL/GenBank/DDBJ databases">
        <title>Complete sequence of Stenotrophomonas maltophilia R551-3.</title>
        <authorList>
            <consortium name="US DOE Joint Genome Institute"/>
            <person name="Lucas S."/>
            <person name="Copeland A."/>
            <person name="Lapidus A."/>
            <person name="Glavina del Rio T."/>
            <person name="Dalin E."/>
            <person name="Tice H."/>
            <person name="Pitluck S."/>
            <person name="Chain P."/>
            <person name="Malfatti S."/>
            <person name="Shin M."/>
            <person name="Vergez L."/>
            <person name="Lang D."/>
            <person name="Schmutz J."/>
            <person name="Larimer F."/>
            <person name="Land M."/>
            <person name="Hauser L."/>
            <person name="Kyrpides N."/>
            <person name="Mikhailova N."/>
            <person name="Taghavi S."/>
            <person name="Monchy S."/>
            <person name="Newman L."/>
            <person name="Vangronsveld J."/>
            <person name="van der Lelie D."/>
            <person name="Richardson P."/>
        </authorList>
    </citation>
    <scope>NUCLEOTIDE SEQUENCE [LARGE SCALE GENOMIC DNA]</scope>
    <source>
        <strain evidence="6 7">R551-3</strain>
    </source>
</reference>
<dbReference type="Gene3D" id="1.10.10.10">
    <property type="entry name" value="Winged helix-like DNA-binding domain superfamily/Winged helix DNA-binding domain"/>
    <property type="match status" value="1"/>
</dbReference>
<dbReference type="InterPro" id="IPR036390">
    <property type="entry name" value="WH_DNA-bd_sf"/>
</dbReference>
<name>B4SSI3_STRM5</name>
<dbReference type="SUPFAM" id="SSF46785">
    <property type="entry name" value="Winged helix' DNA-binding domain"/>
    <property type="match status" value="1"/>
</dbReference>
<dbReference type="Pfam" id="PF03466">
    <property type="entry name" value="LysR_substrate"/>
    <property type="match status" value="1"/>
</dbReference>
<evidence type="ECO:0000259" key="5">
    <source>
        <dbReference type="PROSITE" id="PS50931"/>
    </source>
</evidence>
<dbReference type="SUPFAM" id="SSF53850">
    <property type="entry name" value="Periplasmic binding protein-like II"/>
    <property type="match status" value="1"/>
</dbReference>
<gene>
    <name evidence="6" type="ordered locus">Smal_0160</name>
</gene>
<dbReference type="GO" id="GO:0003677">
    <property type="term" value="F:DNA binding"/>
    <property type="evidence" value="ECO:0007669"/>
    <property type="project" value="UniProtKB-KW"/>
</dbReference>
<dbReference type="AlphaFoldDB" id="B4SSI3"/>
<dbReference type="OrthoDB" id="8437302at2"/>
<sequence length="291" mass="31132">MSRLHLDLEVLRSFVTGVELGSFALAAQQLHLSTSAISAQLKRLQAQIGTPLLEKTGRGLTPTAQGEALLSYARRLLELNDEAIQAVRGAPLQGAIRVGLAEDFGASLLPGILSRFAQAHPQLRIDARVCRTATLMEALARDTLDLALVWGDDHDWPYSQHLCRLPLHWIGSADPAPAGGPVCLATLEAPCLMRQRACDALDHAGLEWRESFSSSSLAAIWAAVAAGLGVTVRTAAGMPDHLRIRHDLPTLPAINLLLCWNQARPGTAVQQLAAIIENAVHTSVPGMARSA</sequence>
<dbReference type="EMBL" id="CP001111">
    <property type="protein sequence ID" value="ACF49865.1"/>
    <property type="molecule type" value="Genomic_DNA"/>
</dbReference>
<dbReference type="InterPro" id="IPR036388">
    <property type="entry name" value="WH-like_DNA-bd_sf"/>
</dbReference>
<evidence type="ECO:0000313" key="7">
    <source>
        <dbReference type="Proteomes" id="UP000001867"/>
    </source>
</evidence>
<dbReference type="InterPro" id="IPR000847">
    <property type="entry name" value="LysR_HTH_N"/>
</dbReference>
<dbReference type="STRING" id="391008.Smal_0160"/>
<evidence type="ECO:0000256" key="1">
    <source>
        <dbReference type="ARBA" id="ARBA00009437"/>
    </source>
</evidence>
<keyword evidence="3" id="KW-0238">DNA-binding</keyword>
<comment type="similarity">
    <text evidence="1">Belongs to the LysR transcriptional regulatory family.</text>
</comment>
<dbReference type="Gene3D" id="3.40.190.10">
    <property type="entry name" value="Periplasmic binding protein-like II"/>
    <property type="match status" value="2"/>
</dbReference>
<organism evidence="6 7">
    <name type="scientific">Stenotrophomonas maltophilia (strain R551-3)</name>
    <dbReference type="NCBI Taxonomy" id="391008"/>
    <lineage>
        <taxon>Bacteria</taxon>
        <taxon>Pseudomonadati</taxon>
        <taxon>Pseudomonadota</taxon>
        <taxon>Gammaproteobacteria</taxon>
        <taxon>Lysobacterales</taxon>
        <taxon>Lysobacteraceae</taxon>
        <taxon>Stenotrophomonas</taxon>
        <taxon>Stenotrophomonas maltophilia group</taxon>
    </lineage>
</organism>
<evidence type="ECO:0000256" key="4">
    <source>
        <dbReference type="ARBA" id="ARBA00023163"/>
    </source>
</evidence>
<proteinExistence type="inferred from homology"/>
<dbReference type="Pfam" id="PF00126">
    <property type="entry name" value="HTH_1"/>
    <property type="match status" value="1"/>
</dbReference>
<dbReference type="HOGENOM" id="CLU_039613_1_0_6"/>
<dbReference type="PANTHER" id="PTHR30579">
    <property type="entry name" value="TRANSCRIPTIONAL REGULATOR"/>
    <property type="match status" value="1"/>
</dbReference>
<evidence type="ECO:0000313" key="6">
    <source>
        <dbReference type="EMBL" id="ACF49865.1"/>
    </source>
</evidence>
<accession>B4SSI3</accession>
<keyword evidence="4" id="KW-0804">Transcription</keyword>
<protein>
    <submittedName>
        <fullName evidence="6">Transcriptional regulator, LysR family</fullName>
    </submittedName>
</protein>
<dbReference type="GO" id="GO:0003700">
    <property type="term" value="F:DNA-binding transcription factor activity"/>
    <property type="evidence" value="ECO:0007669"/>
    <property type="project" value="InterPro"/>
</dbReference>
<evidence type="ECO:0000256" key="3">
    <source>
        <dbReference type="ARBA" id="ARBA00023125"/>
    </source>
</evidence>
<dbReference type="eggNOG" id="COG0583">
    <property type="taxonomic scope" value="Bacteria"/>
</dbReference>
<dbReference type="PROSITE" id="PS50931">
    <property type="entry name" value="HTH_LYSR"/>
    <property type="match status" value="1"/>
</dbReference>
<dbReference type="KEGG" id="smt:Smal_0160"/>
<feature type="domain" description="HTH lysR-type" evidence="5">
    <location>
        <begin position="6"/>
        <end position="63"/>
    </location>
</feature>